<dbReference type="AlphaFoldDB" id="A0A4V3FQU5"/>
<evidence type="ECO:0000313" key="3">
    <source>
        <dbReference type="Proteomes" id="UP000294927"/>
    </source>
</evidence>
<dbReference type="OrthoDB" id="3619281at2"/>
<feature type="transmembrane region" description="Helical" evidence="1">
    <location>
        <begin position="153"/>
        <end position="171"/>
    </location>
</feature>
<dbReference type="Proteomes" id="UP000294927">
    <property type="component" value="Unassembled WGS sequence"/>
</dbReference>
<gene>
    <name evidence="2" type="ORF">CLV71_121157</name>
</gene>
<proteinExistence type="predicted"/>
<keyword evidence="3" id="KW-1185">Reference proteome</keyword>
<feature type="transmembrane region" description="Helical" evidence="1">
    <location>
        <begin position="77"/>
        <end position="93"/>
    </location>
</feature>
<evidence type="ECO:0000256" key="1">
    <source>
        <dbReference type="SAM" id="Phobius"/>
    </source>
</evidence>
<protein>
    <submittedName>
        <fullName evidence="2">Uncharacterized protein</fullName>
    </submittedName>
</protein>
<reference evidence="2 3" key="1">
    <citation type="submission" date="2019-03" db="EMBL/GenBank/DDBJ databases">
        <title>Genomic Encyclopedia of Archaeal and Bacterial Type Strains, Phase II (KMG-II): from individual species to whole genera.</title>
        <authorList>
            <person name="Goeker M."/>
        </authorList>
    </citation>
    <scope>NUCLEOTIDE SEQUENCE [LARGE SCALE GENOMIC DNA]</scope>
    <source>
        <strain evidence="2 3">DSM 45499</strain>
    </source>
</reference>
<feature type="transmembrane region" description="Helical" evidence="1">
    <location>
        <begin position="30"/>
        <end position="52"/>
    </location>
</feature>
<accession>A0A4V3FQU5</accession>
<feature type="transmembrane region" description="Helical" evidence="1">
    <location>
        <begin position="113"/>
        <end position="133"/>
    </location>
</feature>
<organism evidence="2 3">
    <name type="scientific">Actinophytocola oryzae</name>
    <dbReference type="NCBI Taxonomy" id="502181"/>
    <lineage>
        <taxon>Bacteria</taxon>
        <taxon>Bacillati</taxon>
        <taxon>Actinomycetota</taxon>
        <taxon>Actinomycetes</taxon>
        <taxon>Pseudonocardiales</taxon>
        <taxon>Pseudonocardiaceae</taxon>
    </lineage>
</organism>
<sequence>MTATVPTEIEGKHLLGPGGSLNTRYHKAALYLFGFVVIAHWVEHIAQAYQIYVLDWARPKAGGALGLAFPWLVKSEWLHYGFAVFMLVGFVLLRHGFTGRARSWWNAAMWIQVWHHFEHLLLLLQALTGSYLMGRPVPTSIAQLVFPRVELHLFYNAIVFVPMVVAMVRHLRPTPQERARMKCSCAGHALTGAAA</sequence>
<keyword evidence="1" id="KW-0472">Membrane</keyword>
<keyword evidence="1" id="KW-0812">Transmembrane</keyword>
<name>A0A4V3FQU5_9PSEU</name>
<dbReference type="EMBL" id="SOCP01000021">
    <property type="protein sequence ID" value="TDV41091.1"/>
    <property type="molecule type" value="Genomic_DNA"/>
</dbReference>
<evidence type="ECO:0000313" key="2">
    <source>
        <dbReference type="EMBL" id="TDV41091.1"/>
    </source>
</evidence>
<comment type="caution">
    <text evidence="2">The sequence shown here is derived from an EMBL/GenBank/DDBJ whole genome shotgun (WGS) entry which is preliminary data.</text>
</comment>
<keyword evidence="1" id="KW-1133">Transmembrane helix</keyword>
<dbReference type="RefSeq" id="WP_133908024.1">
    <property type="nucleotide sequence ID" value="NZ_SOCP01000021.1"/>
</dbReference>